<name>A0ABQ5K9B7_9EUKA</name>
<feature type="domain" description="Reverse transcriptase" evidence="1">
    <location>
        <begin position="76"/>
        <end position="236"/>
    </location>
</feature>
<sequence length="236" mass="26915">IEEGKASGEIAKHLKTRVLPLLEEYRSKIKSRGSIPASVEPFSIRLVPGEKFVLSSGRRINHAHRGFLKDEIKRLKEARLIVPRMSPFYSPVVIVPKKNGKKRLCIDYRVLNSITVTFQFPLPRIDEILDSLEGRTVFGTLDFSNGFHLIPIDPDCQLFTAFRTPDGIFQFTCMPFGLMNAPAHFQYIMQSVFGDLMEEKRCVIYMDDILVVGSSEEEFLYNLEIILDRCAKKGLS</sequence>
<dbReference type="Gene3D" id="3.10.10.10">
    <property type="entry name" value="HIV Type 1 Reverse Transcriptase, subunit A, domain 1"/>
    <property type="match status" value="1"/>
</dbReference>
<dbReference type="PROSITE" id="PS50878">
    <property type="entry name" value="RT_POL"/>
    <property type="match status" value="1"/>
</dbReference>
<dbReference type="InterPro" id="IPR043502">
    <property type="entry name" value="DNA/RNA_pol_sf"/>
</dbReference>
<proteinExistence type="predicted"/>
<comment type="caution">
    <text evidence="2">The sequence shown here is derived from an EMBL/GenBank/DDBJ whole genome shotgun (WGS) entry which is preliminary data.</text>
</comment>
<dbReference type="PANTHER" id="PTHR24559">
    <property type="entry name" value="TRANSPOSON TY3-I GAG-POL POLYPROTEIN"/>
    <property type="match status" value="1"/>
</dbReference>
<reference evidence="2" key="1">
    <citation type="submission" date="2022-03" db="EMBL/GenBank/DDBJ databases">
        <title>Draft genome sequence of Aduncisulcus paluster, a free-living microaerophilic Fornicata.</title>
        <authorList>
            <person name="Yuyama I."/>
            <person name="Kume K."/>
            <person name="Tamura T."/>
            <person name="Inagaki Y."/>
            <person name="Hashimoto T."/>
        </authorList>
    </citation>
    <scope>NUCLEOTIDE SEQUENCE</scope>
    <source>
        <strain evidence="2">NY0171</strain>
    </source>
</reference>
<dbReference type="Pfam" id="PF00078">
    <property type="entry name" value="RVT_1"/>
    <property type="match status" value="1"/>
</dbReference>
<feature type="non-terminal residue" evidence="2">
    <location>
        <position position="1"/>
    </location>
</feature>
<dbReference type="InterPro" id="IPR043128">
    <property type="entry name" value="Rev_trsase/Diguanyl_cyclase"/>
</dbReference>
<gene>
    <name evidence="2" type="ORF">ADUPG1_001067</name>
</gene>
<organism evidence="2 3">
    <name type="scientific">Aduncisulcus paluster</name>
    <dbReference type="NCBI Taxonomy" id="2918883"/>
    <lineage>
        <taxon>Eukaryota</taxon>
        <taxon>Metamonada</taxon>
        <taxon>Carpediemonas-like organisms</taxon>
        <taxon>Aduncisulcus</taxon>
    </lineage>
</organism>
<dbReference type="Gene3D" id="3.30.70.270">
    <property type="match status" value="1"/>
</dbReference>
<feature type="non-terminal residue" evidence="2">
    <location>
        <position position="236"/>
    </location>
</feature>
<dbReference type="EMBL" id="BQXS01000692">
    <property type="protein sequence ID" value="GKT29151.1"/>
    <property type="molecule type" value="Genomic_DNA"/>
</dbReference>
<keyword evidence="3" id="KW-1185">Reference proteome</keyword>
<evidence type="ECO:0000313" key="2">
    <source>
        <dbReference type="EMBL" id="GKT29151.1"/>
    </source>
</evidence>
<dbReference type="InterPro" id="IPR000477">
    <property type="entry name" value="RT_dom"/>
</dbReference>
<protein>
    <submittedName>
        <fullName evidence="2">Uncharacterized protein DEA37_0008956</fullName>
    </submittedName>
</protein>
<accession>A0ABQ5K9B7</accession>
<evidence type="ECO:0000259" key="1">
    <source>
        <dbReference type="PROSITE" id="PS50878"/>
    </source>
</evidence>
<dbReference type="SUPFAM" id="SSF56672">
    <property type="entry name" value="DNA/RNA polymerases"/>
    <property type="match status" value="1"/>
</dbReference>
<dbReference type="Proteomes" id="UP001057375">
    <property type="component" value="Unassembled WGS sequence"/>
</dbReference>
<dbReference type="InterPro" id="IPR053134">
    <property type="entry name" value="RNA-dir_DNA_polymerase"/>
</dbReference>
<evidence type="ECO:0000313" key="3">
    <source>
        <dbReference type="Proteomes" id="UP001057375"/>
    </source>
</evidence>
<dbReference type="PANTHER" id="PTHR24559:SF444">
    <property type="entry name" value="REVERSE TRANSCRIPTASE DOMAIN-CONTAINING PROTEIN"/>
    <property type="match status" value="1"/>
</dbReference>
<dbReference type="CDD" id="cd01647">
    <property type="entry name" value="RT_LTR"/>
    <property type="match status" value="1"/>
</dbReference>